<organism evidence="3">
    <name type="scientific">Tolypothrix bouteillei VB521301</name>
    <dbReference type="NCBI Taxonomy" id="1479485"/>
    <lineage>
        <taxon>Bacteria</taxon>
        <taxon>Bacillati</taxon>
        <taxon>Cyanobacteriota</taxon>
        <taxon>Cyanophyceae</taxon>
        <taxon>Nostocales</taxon>
        <taxon>Tolypothrichaceae</taxon>
        <taxon>Tolypothrix</taxon>
    </lineage>
</organism>
<dbReference type="EMBL" id="JHEG02000059">
    <property type="protein sequence ID" value="KIE07303.1"/>
    <property type="molecule type" value="Genomic_DNA"/>
</dbReference>
<dbReference type="Proteomes" id="UP000029738">
    <property type="component" value="Unassembled WGS sequence"/>
</dbReference>
<protein>
    <submittedName>
        <fullName evidence="3">Uncharacterized protein</fullName>
    </submittedName>
</protein>
<evidence type="ECO:0000313" key="4">
    <source>
        <dbReference type="Proteomes" id="UP000029738"/>
    </source>
</evidence>
<comment type="caution">
    <text evidence="3">The sequence shown here is derived from an EMBL/GenBank/DDBJ whole genome shotgun (WGS) entry which is preliminary data.</text>
</comment>
<dbReference type="PROSITE" id="PS00018">
    <property type="entry name" value="EF_HAND_1"/>
    <property type="match status" value="1"/>
</dbReference>
<proteinExistence type="predicted"/>
<gene>
    <name evidence="3" type="ORF">DA73_0240015</name>
    <name evidence="2" type="ORF">DA73_0400029995</name>
</gene>
<keyword evidence="4" id="KW-1185">Reference proteome</keyword>
<name>A0A0C1QTX9_9CYAN</name>
<evidence type="ECO:0000313" key="3">
    <source>
        <dbReference type="EMBL" id="KIE07303.1"/>
    </source>
</evidence>
<evidence type="ECO:0000256" key="1">
    <source>
        <dbReference type="SAM" id="MobiDB-lite"/>
    </source>
</evidence>
<reference evidence="3" key="1">
    <citation type="journal article" date="2015" name="Genome Announc.">
        <title>Draft Genome Sequence of Tolypothrix boutellei Strain VB521301.</title>
        <authorList>
            <person name="Chandrababunaidu M.M."/>
            <person name="Singh D."/>
            <person name="Sen D."/>
            <person name="Bhan S."/>
            <person name="Das S."/>
            <person name="Gupta A."/>
            <person name="Adhikary S.P."/>
            <person name="Tripathy S."/>
        </authorList>
    </citation>
    <scope>NUCLEOTIDE SEQUENCE</scope>
    <source>
        <strain evidence="3">VB521301</strain>
    </source>
</reference>
<feature type="region of interest" description="Disordered" evidence="1">
    <location>
        <begin position="24"/>
        <end position="45"/>
    </location>
</feature>
<dbReference type="InterPro" id="IPR018247">
    <property type="entry name" value="EF_Hand_1_Ca_BS"/>
</dbReference>
<reference evidence="2" key="2">
    <citation type="submission" date="2019-11" db="EMBL/GenBank/DDBJ databases">
        <title>Improved Assembly of Tolypothrix boutellei genome.</title>
        <authorList>
            <person name="Sarangi A.N."/>
            <person name="Mukherjee M."/>
            <person name="Ghosh S."/>
            <person name="Singh D."/>
            <person name="Das A."/>
            <person name="Kant S."/>
            <person name="Prusty A."/>
            <person name="Tripathy S."/>
        </authorList>
    </citation>
    <scope>NUCLEOTIDE SEQUENCE</scope>
    <source>
        <strain evidence="2">VB521301</strain>
    </source>
</reference>
<accession>A0A0C1QTX9</accession>
<sequence>MTYQQIQKSARLLQKKQPHIALSATENSVQTNSPSSKVTTFSVPSQTERDTIRKSFFGTQGEQIQTKLMIGKPGDKYEQEADRAAARVINQIEASRSSQLDQSQSIQREAMSEEDTITKSLADNGLIQRVVHGTDPLINYARGDDKSLLYGLHPFRQLTQQRLKPQDKAIGTPQPIRTIDDYNAGIGINGLMTLDQSPIGIFTVREALSDPDPVANWGKYFPSFKANVAANADLQAWIQKLAQNASTIGLYDFGDKTSEGIFGFREAQGLKKIKSKNRFTKNLKNSERSDQAVHLHPKDIHAWLAPERTFSQAINLFTKMSEEQKNALRQWIYKAFFRRTSKLGIDFVTQDLNARVNFNTASAINPHSDDPFLNTPRRHGLRFNDINMDQSKDRSITISEYRHIMKHIGNDPAKVNFYNEY</sequence>
<dbReference type="RefSeq" id="WP_038081273.1">
    <property type="nucleotide sequence ID" value="NZ_JHEG04000001.1"/>
</dbReference>
<dbReference type="OrthoDB" id="481033at2"/>
<evidence type="ECO:0000313" key="2">
    <source>
        <dbReference type="EMBL" id="KAF3889243.1"/>
    </source>
</evidence>
<dbReference type="EMBL" id="JHEG04000001">
    <property type="protein sequence ID" value="KAF3889243.1"/>
    <property type="molecule type" value="Genomic_DNA"/>
</dbReference>
<dbReference type="AlphaFoldDB" id="A0A0C1QTX9"/>